<keyword evidence="4" id="KW-1185">Reference proteome</keyword>
<sequence length="148" mass="16551">MLERVPLPTAHRPSARHGLDGGEVSPHDIAAQSARHEWYVLRDADLGLVAALRILRADPAFWGDDPTLAVYVHGLMVSRRKAGRGLGSSLLRWAGDRGRASRARFLRLDCGESNEVLRAFYRDLGFREVGRRDLTDGLFSVTLFEKEL</sequence>
<evidence type="ECO:0000259" key="2">
    <source>
        <dbReference type="PROSITE" id="PS51186"/>
    </source>
</evidence>
<dbReference type="SUPFAM" id="SSF55729">
    <property type="entry name" value="Acyl-CoA N-acyltransferases (Nat)"/>
    <property type="match status" value="1"/>
</dbReference>
<organism evidence="3 4">
    <name type="scientific">Saccharopolyspora gregorii</name>
    <dbReference type="NCBI Taxonomy" id="33914"/>
    <lineage>
        <taxon>Bacteria</taxon>
        <taxon>Bacillati</taxon>
        <taxon>Actinomycetota</taxon>
        <taxon>Actinomycetes</taxon>
        <taxon>Pseudonocardiales</taxon>
        <taxon>Pseudonocardiaceae</taxon>
        <taxon>Saccharopolyspora</taxon>
    </lineage>
</organism>
<evidence type="ECO:0000313" key="4">
    <source>
        <dbReference type="Proteomes" id="UP001500483"/>
    </source>
</evidence>
<gene>
    <name evidence="3" type="ORF">GCM10020366_48920</name>
</gene>
<dbReference type="Pfam" id="PF00583">
    <property type="entry name" value="Acetyltransf_1"/>
    <property type="match status" value="1"/>
</dbReference>
<dbReference type="PROSITE" id="PS51186">
    <property type="entry name" value="GNAT"/>
    <property type="match status" value="1"/>
</dbReference>
<comment type="caution">
    <text evidence="3">The sequence shown here is derived from an EMBL/GenBank/DDBJ whole genome shotgun (WGS) entry which is preliminary data.</text>
</comment>
<reference evidence="4" key="1">
    <citation type="journal article" date="2019" name="Int. J. Syst. Evol. Microbiol.">
        <title>The Global Catalogue of Microorganisms (GCM) 10K type strain sequencing project: providing services to taxonomists for standard genome sequencing and annotation.</title>
        <authorList>
            <consortium name="The Broad Institute Genomics Platform"/>
            <consortium name="The Broad Institute Genome Sequencing Center for Infectious Disease"/>
            <person name="Wu L."/>
            <person name="Ma J."/>
        </authorList>
    </citation>
    <scope>NUCLEOTIDE SEQUENCE [LARGE SCALE GENOMIC DNA]</scope>
    <source>
        <strain evidence="4">JCM 9687</strain>
    </source>
</reference>
<dbReference type="Proteomes" id="UP001500483">
    <property type="component" value="Unassembled WGS sequence"/>
</dbReference>
<dbReference type="Gene3D" id="3.40.630.30">
    <property type="match status" value="1"/>
</dbReference>
<accession>A0ABP6RWT0</accession>
<dbReference type="InterPro" id="IPR000182">
    <property type="entry name" value="GNAT_dom"/>
</dbReference>
<evidence type="ECO:0000256" key="1">
    <source>
        <dbReference type="SAM" id="MobiDB-lite"/>
    </source>
</evidence>
<proteinExistence type="predicted"/>
<feature type="domain" description="N-acetyltransferase" evidence="2">
    <location>
        <begin position="1"/>
        <end position="148"/>
    </location>
</feature>
<name>A0ABP6RWT0_9PSEU</name>
<dbReference type="EMBL" id="BAAAYK010000038">
    <property type="protein sequence ID" value="GAA3362147.1"/>
    <property type="molecule type" value="Genomic_DNA"/>
</dbReference>
<evidence type="ECO:0000313" key="3">
    <source>
        <dbReference type="EMBL" id="GAA3362147.1"/>
    </source>
</evidence>
<protein>
    <recommendedName>
        <fullName evidence="2">N-acetyltransferase domain-containing protein</fullName>
    </recommendedName>
</protein>
<feature type="region of interest" description="Disordered" evidence="1">
    <location>
        <begin position="1"/>
        <end position="24"/>
    </location>
</feature>
<dbReference type="InterPro" id="IPR016181">
    <property type="entry name" value="Acyl_CoA_acyltransferase"/>
</dbReference>